<evidence type="ECO:0000256" key="1">
    <source>
        <dbReference type="ARBA" id="ARBA00001554"/>
    </source>
</evidence>
<dbReference type="PANTHER" id="PTHR12599:SF0">
    <property type="entry name" value="PTERIN-4-ALPHA-CARBINOLAMINE DEHYDRATASE"/>
    <property type="match status" value="1"/>
</dbReference>
<reference evidence="5" key="1">
    <citation type="submission" date="2020-05" db="EMBL/GenBank/DDBJ databases">
        <authorList>
            <person name="Chiriac C."/>
            <person name="Salcher M."/>
            <person name="Ghai R."/>
            <person name="Kavagutti S V."/>
        </authorList>
    </citation>
    <scope>NUCLEOTIDE SEQUENCE</scope>
</reference>
<keyword evidence="4" id="KW-0456">Lyase</keyword>
<name>A0A6J6XM17_9ZZZZ</name>
<dbReference type="Pfam" id="PF01329">
    <property type="entry name" value="Pterin_4a"/>
    <property type="match status" value="1"/>
</dbReference>
<protein>
    <recommendedName>
        <fullName evidence="3">4a-hydroxytetrahydrobiopterin dehydratase</fullName>
        <ecNumber evidence="3">4.2.1.96</ecNumber>
    </recommendedName>
</protein>
<dbReference type="SUPFAM" id="SSF55248">
    <property type="entry name" value="PCD-like"/>
    <property type="match status" value="1"/>
</dbReference>
<evidence type="ECO:0000256" key="4">
    <source>
        <dbReference type="ARBA" id="ARBA00023239"/>
    </source>
</evidence>
<dbReference type="EMBL" id="CAFBOV010000049">
    <property type="protein sequence ID" value="CAB4993074.1"/>
    <property type="molecule type" value="Genomic_DNA"/>
</dbReference>
<gene>
    <name evidence="5" type="ORF">UFOPK3026_00273</name>
    <name evidence="6" type="ORF">UFOPK4020_00367</name>
</gene>
<dbReference type="EC" id="4.2.1.96" evidence="3"/>
<accession>A0A6J6XM17</accession>
<dbReference type="AlphaFoldDB" id="A0A6J6XM17"/>
<proteinExistence type="inferred from homology"/>
<evidence type="ECO:0000256" key="3">
    <source>
        <dbReference type="ARBA" id="ARBA00013252"/>
    </source>
</evidence>
<dbReference type="GO" id="GO:0008124">
    <property type="term" value="F:4-alpha-hydroxytetrahydrobiopterin dehydratase activity"/>
    <property type="evidence" value="ECO:0007669"/>
    <property type="project" value="UniProtKB-EC"/>
</dbReference>
<dbReference type="Gene3D" id="3.30.1360.20">
    <property type="entry name" value="Transcriptional coactivator/pterin dehydratase"/>
    <property type="match status" value="1"/>
</dbReference>
<dbReference type="PANTHER" id="PTHR12599">
    <property type="entry name" value="PTERIN-4-ALPHA-CARBINOLAMINE DEHYDRATASE"/>
    <property type="match status" value="1"/>
</dbReference>
<dbReference type="InterPro" id="IPR036428">
    <property type="entry name" value="PCD_sf"/>
</dbReference>
<dbReference type="EMBL" id="CAFAAP010000024">
    <property type="protein sequence ID" value="CAB4796226.1"/>
    <property type="molecule type" value="Genomic_DNA"/>
</dbReference>
<dbReference type="InterPro" id="IPR001533">
    <property type="entry name" value="Pterin_deHydtase"/>
</dbReference>
<evidence type="ECO:0000313" key="5">
    <source>
        <dbReference type="EMBL" id="CAB4796226.1"/>
    </source>
</evidence>
<sequence length="79" mass="9020">MADAWVETDGALYRKFSFNDFAEAFAFMTRVAAIAEVQNHHPDWSNSWNTVEISLRSHDKGAITQRDHQLAKAIDEILI</sequence>
<evidence type="ECO:0000256" key="2">
    <source>
        <dbReference type="ARBA" id="ARBA00006472"/>
    </source>
</evidence>
<organism evidence="5">
    <name type="scientific">freshwater metagenome</name>
    <dbReference type="NCBI Taxonomy" id="449393"/>
    <lineage>
        <taxon>unclassified sequences</taxon>
        <taxon>metagenomes</taxon>
        <taxon>ecological metagenomes</taxon>
    </lineage>
</organism>
<comment type="similarity">
    <text evidence="2">Belongs to the pterin-4-alpha-carbinolamine dehydratase family.</text>
</comment>
<evidence type="ECO:0000313" key="6">
    <source>
        <dbReference type="EMBL" id="CAB4993074.1"/>
    </source>
</evidence>
<comment type="catalytic activity">
    <reaction evidence="1">
        <text>(4aS,6R)-4a-hydroxy-L-erythro-5,6,7,8-tetrahydrobiopterin = (6R)-L-erythro-6,7-dihydrobiopterin + H2O</text>
        <dbReference type="Rhea" id="RHEA:11920"/>
        <dbReference type="ChEBI" id="CHEBI:15377"/>
        <dbReference type="ChEBI" id="CHEBI:15642"/>
        <dbReference type="ChEBI" id="CHEBI:43120"/>
        <dbReference type="EC" id="4.2.1.96"/>
    </reaction>
</comment>
<dbReference type="GO" id="GO:0006729">
    <property type="term" value="P:tetrahydrobiopterin biosynthetic process"/>
    <property type="evidence" value="ECO:0007669"/>
    <property type="project" value="InterPro"/>
</dbReference>